<dbReference type="EMBL" id="LGRX02004653">
    <property type="protein sequence ID" value="KAK3279827.1"/>
    <property type="molecule type" value="Genomic_DNA"/>
</dbReference>
<sequence length="175" mass="19270">MRIVSKELLKAINKQLSKWGEVEPVTSASLERLHEKQEANADRRHRELKHEVSSFHISYAQTAGAMCETLSAMTKKPAAPTVSGTQTSSEVRSPACPRAPSTFTKKAKPPPAEIFGCPYEGRKKTTEPPAKRQATAKARATETEKTSPQQEIVSTKVVTRKRTKDTAGLPERQST</sequence>
<comment type="caution">
    <text evidence="2">The sequence shown here is derived from an EMBL/GenBank/DDBJ whole genome shotgun (WGS) entry which is preliminary data.</text>
</comment>
<reference evidence="2 3" key="1">
    <citation type="journal article" date="2015" name="Genome Biol. Evol.">
        <title>Comparative Genomics of a Bacterivorous Green Alga Reveals Evolutionary Causalities and Consequences of Phago-Mixotrophic Mode of Nutrition.</title>
        <authorList>
            <person name="Burns J.A."/>
            <person name="Paasch A."/>
            <person name="Narechania A."/>
            <person name="Kim E."/>
        </authorList>
    </citation>
    <scope>NUCLEOTIDE SEQUENCE [LARGE SCALE GENOMIC DNA]</scope>
    <source>
        <strain evidence="2 3">PLY_AMNH</strain>
    </source>
</reference>
<proteinExistence type="predicted"/>
<protein>
    <submittedName>
        <fullName evidence="2">Uncharacterized protein</fullName>
    </submittedName>
</protein>
<feature type="compositionally biased region" description="Polar residues" evidence="1">
    <location>
        <begin position="82"/>
        <end position="91"/>
    </location>
</feature>
<evidence type="ECO:0000313" key="3">
    <source>
        <dbReference type="Proteomes" id="UP001190700"/>
    </source>
</evidence>
<gene>
    <name evidence="2" type="ORF">CYMTET_12308</name>
</gene>
<feature type="compositionally biased region" description="Basic and acidic residues" evidence="1">
    <location>
        <begin position="120"/>
        <end position="130"/>
    </location>
</feature>
<dbReference type="Proteomes" id="UP001190700">
    <property type="component" value="Unassembled WGS sequence"/>
</dbReference>
<evidence type="ECO:0000313" key="2">
    <source>
        <dbReference type="EMBL" id="KAK3279827.1"/>
    </source>
</evidence>
<dbReference type="AlphaFoldDB" id="A0AAE0LCA3"/>
<evidence type="ECO:0000256" key="1">
    <source>
        <dbReference type="SAM" id="MobiDB-lite"/>
    </source>
</evidence>
<keyword evidence="3" id="KW-1185">Reference proteome</keyword>
<name>A0AAE0LCA3_9CHLO</name>
<accession>A0AAE0LCA3</accession>
<organism evidence="2 3">
    <name type="scientific">Cymbomonas tetramitiformis</name>
    <dbReference type="NCBI Taxonomy" id="36881"/>
    <lineage>
        <taxon>Eukaryota</taxon>
        <taxon>Viridiplantae</taxon>
        <taxon>Chlorophyta</taxon>
        <taxon>Pyramimonadophyceae</taxon>
        <taxon>Pyramimonadales</taxon>
        <taxon>Pyramimonadaceae</taxon>
        <taxon>Cymbomonas</taxon>
    </lineage>
</organism>
<feature type="region of interest" description="Disordered" evidence="1">
    <location>
        <begin position="75"/>
        <end position="175"/>
    </location>
</feature>